<evidence type="ECO:0000256" key="8">
    <source>
        <dbReference type="ARBA" id="ARBA00023012"/>
    </source>
</evidence>
<dbReference type="InterPro" id="IPR003661">
    <property type="entry name" value="HisK_dim/P_dom"/>
</dbReference>
<dbReference type="SUPFAM" id="SSF47384">
    <property type="entry name" value="Homodimeric domain of signal transducing histidine kinase"/>
    <property type="match status" value="1"/>
</dbReference>
<feature type="domain" description="Histidine kinase" evidence="10">
    <location>
        <begin position="176"/>
        <end position="396"/>
    </location>
</feature>
<comment type="catalytic activity">
    <reaction evidence="1">
        <text>ATP + protein L-histidine = ADP + protein N-phospho-L-histidine.</text>
        <dbReference type="EC" id="2.7.13.3"/>
    </reaction>
</comment>
<keyword evidence="8" id="KW-0902">Two-component regulatory system</keyword>
<dbReference type="PANTHER" id="PTHR43065">
    <property type="entry name" value="SENSOR HISTIDINE KINASE"/>
    <property type="match status" value="1"/>
</dbReference>
<keyword evidence="4" id="KW-0808">Transferase</keyword>
<dbReference type="AlphaFoldDB" id="A0A1I4W8L1"/>
<dbReference type="Pfam" id="PF02518">
    <property type="entry name" value="HATPase_c"/>
    <property type="match status" value="1"/>
</dbReference>
<keyword evidence="7" id="KW-0067">ATP-binding</keyword>
<dbReference type="PANTHER" id="PTHR43065:SF10">
    <property type="entry name" value="PEROXIDE STRESS-ACTIVATED HISTIDINE KINASE MAK3"/>
    <property type="match status" value="1"/>
</dbReference>
<protein>
    <recommendedName>
        <fullName evidence="2">histidine kinase</fullName>
        <ecNumber evidence="2">2.7.13.3</ecNumber>
    </recommendedName>
</protein>
<name>A0A1I4W8L1_9BACT</name>
<accession>A0A1I4W8L1</accession>
<proteinExistence type="predicted"/>
<evidence type="ECO:0000256" key="2">
    <source>
        <dbReference type="ARBA" id="ARBA00012438"/>
    </source>
</evidence>
<dbReference type="InterPro" id="IPR035965">
    <property type="entry name" value="PAS-like_dom_sf"/>
</dbReference>
<dbReference type="Pfam" id="PF00512">
    <property type="entry name" value="HisKA"/>
    <property type="match status" value="1"/>
</dbReference>
<dbReference type="PRINTS" id="PR00344">
    <property type="entry name" value="BCTRLSENSOR"/>
</dbReference>
<evidence type="ECO:0000256" key="3">
    <source>
        <dbReference type="ARBA" id="ARBA00022553"/>
    </source>
</evidence>
<keyword evidence="6" id="KW-0418">Kinase</keyword>
<dbReference type="Gene3D" id="1.10.287.130">
    <property type="match status" value="1"/>
</dbReference>
<dbReference type="InterPro" id="IPR013656">
    <property type="entry name" value="PAS_4"/>
</dbReference>
<dbReference type="SUPFAM" id="SSF55785">
    <property type="entry name" value="PYP-like sensor domain (PAS domain)"/>
    <property type="match status" value="1"/>
</dbReference>
<dbReference type="Gene3D" id="3.30.450.20">
    <property type="entry name" value="PAS domain"/>
    <property type="match status" value="1"/>
</dbReference>
<dbReference type="Pfam" id="PF08448">
    <property type="entry name" value="PAS_4"/>
    <property type="match status" value="1"/>
</dbReference>
<dbReference type="STRING" id="39841.SAMN05660836_02653"/>
<keyword evidence="3" id="KW-0597">Phosphoprotein</keyword>
<keyword evidence="5" id="KW-0547">Nucleotide-binding</keyword>
<evidence type="ECO:0000256" key="5">
    <source>
        <dbReference type="ARBA" id="ARBA00022741"/>
    </source>
</evidence>
<dbReference type="InterPro" id="IPR036097">
    <property type="entry name" value="HisK_dim/P_sf"/>
</dbReference>
<dbReference type="Proteomes" id="UP000199611">
    <property type="component" value="Unassembled WGS sequence"/>
</dbReference>
<dbReference type="EMBL" id="FOUU01000015">
    <property type="protein sequence ID" value="SFN10021.1"/>
    <property type="molecule type" value="Genomic_DNA"/>
</dbReference>
<evidence type="ECO:0000313" key="11">
    <source>
        <dbReference type="EMBL" id="SFN10021.1"/>
    </source>
</evidence>
<evidence type="ECO:0000313" key="12">
    <source>
        <dbReference type="Proteomes" id="UP000199611"/>
    </source>
</evidence>
<dbReference type="EC" id="2.7.13.3" evidence="2"/>
<keyword evidence="12" id="KW-1185">Reference proteome</keyword>
<feature type="coiled-coil region" evidence="9">
    <location>
        <begin position="21"/>
        <end position="51"/>
    </location>
</feature>
<sequence length="397" mass="45088">MKPVPTLQDIIGIEYSKLGFFREAQERITQLRTYAEELARKKQQIQAILDAITDVMLVLDLNYRIVSANNVYFKVFDHPFPIGRYCFEALRKRREPCNLCPATKALHNNSVQRQEDLIETLDGPKHLEITASPIKDGSGKPCHILLLKRDVTVEREYRRKCYEAEKMATIGLLASGVAHEINNPLTGIYGFSQALKRRLQNNRHKIPVDFAEDVELTLNIILEECRRCQDIIQSLLTYSRESPTTFTLVNLNELVQESLKLLKHRLAGNKKRRLTLNLDPHPTFIKGNPQQLKQLILNLVLNAIDATSDGGHIKISTRICRTDSVELEVDDDGCGIPDEHMSRIFDPFFTTKPVGQGTGMGLAICYNIAQNHGAYIKVHSQEGRGSKFIVVFPESKR</sequence>
<dbReference type="CDD" id="cd00082">
    <property type="entry name" value="HisKA"/>
    <property type="match status" value="1"/>
</dbReference>
<dbReference type="RefSeq" id="WP_177193661.1">
    <property type="nucleotide sequence ID" value="NZ_FOUU01000015.1"/>
</dbReference>
<dbReference type="SUPFAM" id="SSF55874">
    <property type="entry name" value="ATPase domain of HSP90 chaperone/DNA topoisomerase II/histidine kinase"/>
    <property type="match status" value="1"/>
</dbReference>
<dbReference type="SMART" id="SM00388">
    <property type="entry name" value="HisKA"/>
    <property type="match status" value="1"/>
</dbReference>
<dbReference type="SMART" id="SM00387">
    <property type="entry name" value="HATPase_c"/>
    <property type="match status" value="1"/>
</dbReference>
<dbReference type="InterPro" id="IPR036890">
    <property type="entry name" value="HATPase_C_sf"/>
</dbReference>
<keyword evidence="9" id="KW-0175">Coiled coil</keyword>
<dbReference type="GO" id="GO:0000155">
    <property type="term" value="F:phosphorelay sensor kinase activity"/>
    <property type="evidence" value="ECO:0007669"/>
    <property type="project" value="InterPro"/>
</dbReference>
<dbReference type="InterPro" id="IPR003594">
    <property type="entry name" value="HATPase_dom"/>
</dbReference>
<evidence type="ECO:0000256" key="6">
    <source>
        <dbReference type="ARBA" id="ARBA00022777"/>
    </source>
</evidence>
<evidence type="ECO:0000259" key="10">
    <source>
        <dbReference type="PROSITE" id="PS50109"/>
    </source>
</evidence>
<evidence type="ECO:0000256" key="1">
    <source>
        <dbReference type="ARBA" id="ARBA00000085"/>
    </source>
</evidence>
<organism evidence="11 12">
    <name type="scientific">Thermodesulforhabdus norvegica</name>
    <dbReference type="NCBI Taxonomy" id="39841"/>
    <lineage>
        <taxon>Bacteria</taxon>
        <taxon>Pseudomonadati</taxon>
        <taxon>Thermodesulfobacteriota</taxon>
        <taxon>Syntrophobacteria</taxon>
        <taxon>Syntrophobacterales</taxon>
        <taxon>Thermodesulforhabdaceae</taxon>
        <taxon>Thermodesulforhabdus</taxon>
    </lineage>
</organism>
<dbReference type="InterPro" id="IPR005467">
    <property type="entry name" value="His_kinase_dom"/>
</dbReference>
<evidence type="ECO:0000256" key="4">
    <source>
        <dbReference type="ARBA" id="ARBA00022679"/>
    </source>
</evidence>
<evidence type="ECO:0000256" key="9">
    <source>
        <dbReference type="SAM" id="Coils"/>
    </source>
</evidence>
<gene>
    <name evidence="11" type="ORF">SAMN05660836_02653</name>
</gene>
<dbReference type="InterPro" id="IPR004358">
    <property type="entry name" value="Sig_transdc_His_kin-like_C"/>
</dbReference>
<dbReference type="Gene3D" id="3.30.565.10">
    <property type="entry name" value="Histidine kinase-like ATPase, C-terminal domain"/>
    <property type="match status" value="1"/>
</dbReference>
<dbReference type="GO" id="GO:0005524">
    <property type="term" value="F:ATP binding"/>
    <property type="evidence" value="ECO:0007669"/>
    <property type="project" value="UniProtKB-KW"/>
</dbReference>
<reference evidence="11 12" key="1">
    <citation type="submission" date="2016-10" db="EMBL/GenBank/DDBJ databases">
        <authorList>
            <person name="de Groot N.N."/>
        </authorList>
    </citation>
    <scope>NUCLEOTIDE SEQUENCE [LARGE SCALE GENOMIC DNA]</scope>
    <source>
        <strain evidence="11 12">DSM 9990</strain>
    </source>
</reference>
<evidence type="ECO:0000256" key="7">
    <source>
        <dbReference type="ARBA" id="ARBA00022840"/>
    </source>
</evidence>
<dbReference type="PROSITE" id="PS50109">
    <property type="entry name" value="HIS_KIN"/>
    <property type="match status" value="1"/>
</dbReference>